<dbReference type="PANTHER" id="PTHR10806:SF6">
    <property type="entry name" value="SIGNAL PEPTIDASE COMPLEX CATALYTIC SUBUNIT SEC11"/>
    <property type="match status" value="1"/>
</dbReference>
<evidence type="ECO:0000256" key="6">
    <source>
        <dbReference type="SAM" id="MobiDB-lite"/>
    </source>
</evidence>
<dbReference type="Proteomes" id="UP000224915">
    <property type="component" value="Unassembled WGS sequence"/>
</dbReference>
<evidence type="ECO:0000256" key="7">
    <source>
        <dbReference type="SAM" id="Phobius"/>
    </source>
</evidence>
<comment type="caution">
    <text evidence="8">The sequence shown here is derived from an EMBL/GenBank/DDBJ whole genome shotgun (WGS) entry which is preliminary data.</text>
</comment>
<evidence type="ECO:0000256" key="3">
    <source>
        <dbReference type="ARBA" id="ARBA00022989"/>
    </source>
</evidence>
<protein>
    <recommendedName>
        <fullName evidence="5">Signal peptidase I</fullName>
        <ecNumber evidence="5">3.4.21.89</ecNumber>
    </recommendedName>
</protein>
<feature type="compositionally biased region" description="Basic residues" evidence="6">
    <location>
        <begin position="219"/>
        <end position="228"/>
    </location>
</feature>
<feature type="region of interest" description="Disordered" evidence="6">
    <location>
        <begin position="1"/>
        <end position="36"/>
    </location>
</feature>
<evidence type="ECO:0000313" key="9">
    <source>
        <dbReference type="Proteomes" id="UP000224915"/>
    </source>
</evidence>
<evidence type="ECO:0000313" key="8">
    <source>
        <dbReference type="EMBL" id="PFG19050.1"/>
    </source>
</evidence>
<dbReference type="OrthoDB" id="3178064at2"/>
<feature type="transmembrane region" description="Helical" evidence="7">
    <location>
        <begin position="41"/>
        <end position="63"/>
    </location>
</feature>
<dbReference type="GO" id="GO:0016020">
    <property type="term" value="C:membrane"/>
    <property type="evidence" value="ECO:0007669"/>
    <property type="project" value="UniProtKB-SubCell"/>
</dbReference>
<dbReference type="InterPro" id="IPR036286">
    <property type="entry name" value="LexA/Signal_pep-like_sf"/>
</dbReference>
<keyword evidence="9" id="KW-1185">Reference proteome</keyword>
<evidence type="ECO:0000256" key="1">
    <source>
        <dbReference type="ARBA" id="ARBA00004370"/>
    </source>
</evidence>
<dbReference type="EMBL" id="PDJD01000001">
    <property type="protein sequence ID" value="PFG19050.1"/>
    <property type="molecule type" value="Genomic_DNA"/>
</dbReference>
<name>A0A2A9CZM3_9MICO</name>
<feature type="transmembrane region" description="Helical" evidence="7">
    <location>
        <begin position="174"/>
        <end position="193"/>
    </location>
</feature>
<dbReference type="GO" id="GO:0004252">
    <property type="term" value="F:serine-type endopeptidase activity"/>
    <property type="evidence" value="ECO:0007669"/>
    <property type="project" value="UniProtKB-UniRule"/>
</dbReference>
<keyword evidence="4 7" id="KW-0472">Membrane</keyword>
<keyword evidence="2 7" id="KW-0812">Transmembrane</keyword>
<dbReference type="GO" id="GO:0009003">
    <property type="term" value="F:signal peptidase activity"/>
    <property type="evidence" value="ECO:0007669"/>
    <property type="project" value="UniProtKB-EC"/>
</dbReference>
<dbReference type="SUPFAM" id="SSF51306">
    <property type="entry name" value="LexA/Signal peptidase"/>
    <property type="match status" value="1"/>
</dbReference>
<dbReference type="InterPro" id="IPR019533">
    <property type="entry name" value="Peptidase_S26"/>
</dbReference>
<evidence type="ECO:0000256" key="5">
    <source>
        <dbReference type="NCBIfam" id="TIGR02228"/>
    </source>
</evidence>
<feature type="region of interest" description="Disordered" evidence="6">
    <location>
        <begin position="200"/>
        <end position="228"/>
    </location>
</feature>
<organism evidence="8 9">
    <name type="scientific">Serinibacter salmoneus</name>
    <dbReference type="NCBI Taxonomy" id="556530"/>
    <lineage>
        <taxon>Bacteria</taxon>
        <taxon>Bacillati</taxon>
        <taxon>Actinomycetota</taxon>
        <taxon>Actinomycetes</taxon>
        <taxon>Micrococcales</taxon>
        <taxon>Beutenbergiaceae</taxon>
        <taxon>Serinibacter</taxon>
    </lineage>
</organism>
<comment type="subcellular location">
    <subcellularLocation>
        <location evidence="1">Membrane</location>
    </subcellularLocation>
</comment>
<dbReference type="NCBIfam" id="TIGR02228">
    <property type="entry name" value="sigpep_I_arch"/>
    <property type="match status" value="1"/>
</dbReference>
<sequence length="228" mass="23951">MNAPQPDVVPPSGAAPTDSSRPMAEHTPAQVRARRSTARRVLTIVTTTLATALLILAVAVAVVPRVMGGAALTVLSGSMEPAISVGDMVVSVPQERYELDDVVTFQPVSGDPTLVTHRVVGVTIGPGGPSYLTRGDANGADDDPIVQEQVMGKVIYTIPYVGYLSQAVGEHRSTVVTVIAVALLGYGAVALLVPARYLSRRSQPTSDSARRPSRSTPRVTRHRKGPDA</sequence>
<dbReference type="RefSeq" id="WP_098468244.1">
    <property type="nucleotide sequence ID" value="NZ_PDJD01000001.1"/>
</dbReference>
<dbReference type="CDD" id="cd06530">
    <property type="entry name" value="S26_SPase_I"/>
    <property type="match status" value="1"/>
</dbReference>
<dbReference type="GO" id="GO:0006465">
    <property type="term" value="P:signal peptide processing"/>
    <property type="evidence" value="ECO:0007669"/>
    <property type="project" value="UniProtKB-UniRule"/>
</dbReference>
<dbReference type="PRINTS" id="PR00728">
    <property type="entry name" value="SIGNALPTASE"/>
</dbReference>
<proteinExistence type="predicted"/>
<evidence type="ECO:0000256" key="2">
    <source>
        <dbReference type="ARBA" id="ARBA00022692"/>
    </source>
</evidence>
<dbReference type="PANTHER" id="PTHR10806">
    <property type="entry name" value="SIGNAL PEPTIDASE COMPLEX CATALYTIC SUBUNIT SEC11"/>
    <property type="match status" value="1"/>
</dbReference>
<accession>A0A2A9CZM3</accession>
<gene>
    <name evidence="8" type="ORF">ATL40_0604</name>
</gene>
<reference evidence="8 9" key="1">
    <citation type="submission" date="2017-10" db="EMBL/GenBank/DDBJ databases">
        <title>Sequencing the genomes of 1000 actinobacteria strains.</title>
        <authorList>
            <person name="Klenk H.-P."/>
        </authorList>
    </citation>
    <scope>NUCLEOTIDE SEQUENCE [LARGE SCALE GENOMIC DNA]</scope>
    <source>
        <strain evidence="8 9">DSM 21801</strain>
    </source>
</reference>
<dbReference type="InterPro" id="IPR001733">
    <property type="entry name" value="Peptidase_S26B"/>
</dbReference>
<dbReference type="AlphaFoldDB" id="A0A2A9CZM3"/>
<dbReference type="EC" id="3.4.21.89" evidence="5"/>
<evidence type="ECO:0000256" key="4">
    <source>
        <dbReference type="ARBA" id="ARBA00023136"/>
    </source>
</evidence>
<keyword evidence="3 7" id="KW-1133">Transmembrane helix</keyword>